<evidence type="ECO:0000313" key="2">
    <source>
        <dbReference type="EMBL" id="MFC4507369.1"/>
    </source>
</evidence>
<proteinExistence type="predicted"/>
<accession>A0ABV9B6S3</accession>
<reference evidence="3" key="1">
    <citation type="journal article" date="2019" name="Int. J. Syst. Evol. Microbiol.">
        <title>The Global Catalogue of Microorganisms (GCM) 10K type strain sequencing project: providing services to taxonomists for standard genome sequencing and annotation.</title>
        <authorList>
            <consortium name="The Broad Institute Genomics Platform"/>
            <consortium name="The Broad Institute Genome Sequencing Center for Infectious Disease"/>
            <person name="Wu L."/>
            <person name="Ma J."/>
        </authorList>
    </citation>
    <scope>NUCLEOTIDE SEQUENCE [LARGE SCALE GENOMIC DNA]</scope>
    <source>
        <strain evidence="3">CGMCC 4.7177</strain>
    </source>
</reference>
<dbReference type="Gene3D" id="2.120.10.10">
    <property type="match status" value="2"/>
</dbReference>
<sequence>MALFRSTSTKLSAAALSALFLLGESPAAMAAQDDAGLAAIHEVDVTDMQATKEGQPTVAVNPRNPNNLVFVSTIFPPSPGLEPVDGGCFLAYSNDKGDTWTRVPWPLGDAAPKCGEPSVAFDAKGTVYVDNNQVSSGLEANLLNHNQVSKSTDGGRTWTDPVTTPLLLGGAPKMRVDAATGKVYAVAGKVWEYPSAISVSADGGRTFSRPQVIPGPMPCIEVAPGIPLVCGYPGREIAVYGGILVSASQEAGSPVNFHVSRDDGRTWTNTTVNDGRGTPVPAGTGSLVPTPGLGAAADPVPWVAADPSHRGRFAVMVPRDSNTLEVYVTPDAGRTWTGPAVISTPNAQRPAIDFGANGDLGVMWRTTTGDAFSVVSFDHGRSFSAPVQVNHVTEPVGEMGPPGDRWSGITLAGSYVYVTWADGRNGSSLDSNLSRVPLKLYKRPAAKAAH</sequence>
<dbReference type="CDD" id="cd15482">
    <property type="entry name" value="Sialidase_non-viral"/>
    <property type="match status" value="1"/>
</dbReference>
<dbReference type="EMBL" id="JBHSFK010000055">
    <property type="protein sequence ID" value="MFC4507369.1"/>
    <property type="molecule type" value="Genomic_DNA"/>
</dbReference>
<dbReference type="Proteomes" id="UP001595839">
    <property type="component" value="Unassembled WGS sequence"/>
</dbReference>
<feature type="signal peptide" evidence="1">
    <location>
        <begin position="1"/>
        <end position="30"/>
    </location>
</feature>
<keyword evidence="1" id="KW-0732">Signal</keyword>
<dbReference type="GO" id="GO:0016798">
    <property type="term" value="F:hydrolase activity, acting on glycosyl bonds"/>
    <property type="evidence" value="ECO:0007669"/>
    <property type="project" value="UniProtKB-KW"/>
</dbReference>
<dbReference type="InterPro" id="IPR036278">
    <property type="entry name" value="Sialidase_sf"/>
</dbReference>
<keyword evidence="2" id="KW-0326">Glycosidase</keyword>
<organism evidence="2 3">
    <name type="scientific">Streptomyces vulcanius</name>
    <dbReference type="NCBI Taxonomy" id="1441876"/>
    <lineage>
        <taxon>Bacteria</taxon>
        <taxon>Bacillati</taxon>
        <taxon>Actinomycetota</taxon>
        <taxon>Actinomycetes</taxon>
        <taxon>Kitasatosporales</taxon>
        <taxon>Streptomycetaceae</taxon>
        <taxon>Streptomyces</taxon>
    </lineage>
</organism>
<evidence type="ECO:0000313" key="3">
    <source>
        <dbReference type="Proteomes" id="UP001595839"/>
    </source>
</evidence>
<keyword evidence="3" id="KW-1185">Reference proteome</keyword>
<dbReference type="RefSeq" id="WP_381185905.1">
    <property type="nucleotide sequence ID" value="NZ_JBHSFK010000055.1"/>
</dbReference>
<comment type="caution">
    <text evidence="2">The sequence shown here is derived from an EMBL/GenBank/DDBJ whole genome shotgun (WGS) entry which is preliminary data.</text>
</comment>
<evidence type="ECO:0000256" key="1">
    <source>
        <dbReference type="SAM" id="SignalP"/>
    </source>
</evidence>
<dbReference type="EC" id="3.2.1.-" evidence="2"/>
<dbReference type="SUPFAM" id="SSF50939">
    <property type="entry name" value="Sialidases"/>
    <property type="match status" value="2"/>
</dbReference>
<keyword evidence="2" id="KW-0378">Hydrolase</keyword>
<feature type="chain" id="PRO_5045613514" evidence="1">
    <location>
        <begin position="31"/>
        <end position="450"/>
    </location>
</feature>
<gene>
    <name evidence="2" type="ORF">ACFPIH_49550</name>
</gene>
<protein>
    <submittedName>
        <fullName evidence="2">Sialidase family protein</fullName>
        <ecNumber evidence="2">3.2.1.-</ecNumber>
    </submittedName>
</protein>
<name>A0ABV9B6S3_9ACTN</name>